<dbReference type="GO" id="GO:0006869">
    <property type="term" value="P:lipid transport"/>
    <property type="evidence" value="ECO:0007669"/>
    <property type="project" value="InterPro"/>
</dbReference>
<evidence type="ECO:0000313" key="4">
    <source>
        <dbReference type="EMBL" id="KAF5479938.1"/>
    </source>
</evidence>
<dbReference type="EMBL" id="LIHL02000001">
    <property type="protein sequence ID" value="KAF5479938.1"/>
    <property type="molecule type" value="Genomic_DNA"/>
</dbReference>
<proteinExistence type="predicted"/>
<feature type="non-terminal residue" evidence="4">
    <location>
        <position position="1"/>
    </location>
</feature>
<dbReference type="PANTHER" id="PTHR33214:SF69">
    <property type="entry name" value="BIFUNCTIONAL INHIBITOR_LIPID-TRANSFER PROTEIN_SEED STORAGE 2S ALBUMIN SUPERFAMILY PROTEIN"/>
    <property type="match status" value="1"/>
</dbReference>
<dbReference type="Gene3D" id="1.10.110.10">
    <property type="entry name" value="Plant lipid-transfer and hydrophobic proteins"/>
    <property type="match status" value="1"/>
</dbReference>
<dbReference type="SUPFAM" id="SSF47699">
    <property type="entry name" value="Bifunctional inhibitor/lipid-transfer protein/seed storage 2S albumin"/>
    <property type="match status" value="1"/>
</dbReference>
<dbReference type="Proteomes" id="UP000619265">
    <property type="component" value="Unassembled WGS sequence"/>
</dbReference>
<keyword evidence="1" id="KW-0813">Transport</keyword>
<dbReference type="PANTHER" id="PTHR33214">
    <property type="entry name" value="BIFUNCTIONAL INHIBITOR/LIPID-TRANSFER PROTEIN/SEED STORAGE 2S ALBUMIN SUPERFAMILY PROTEIN"/>
    <property type="match status" value="1"/>
</dbReference>
<protein>
    <recommendedName>
        <fullName evidence="3">Bifunctional inhibitor/plant lipid transfer protein/seed storage helical domain-containing protein</fullName>
    </recommendedName>
</protein>
<feature type="domain" description="Bifunctional inhibitor/plant lipid transfer protein/seed storage helical" evidence="3">
    <location>
        <begin position="55"/>
        <end position="117"/>
    </location>
</feature>
<accession>A0A833Y8N5</accession>
<dbReference type="Gramene" id="Jr01_07750_p1">
    <property type="protein sequence ID" value="cds.Jr01_07750_p1"/>
    <property type="gene ID" value="Jr01_07750"/>
</dbReference>
<dbReference type="Pfam" id="PF00234">
    <property type="entry name" value="Tryp_alpha_amyl"/>
    <property type="match status" value="1"/>
</dbReference>
<dbReference type="CDD" id="cd01959">
    <property type="entry name" value="nsLTP2"/>
    <property type="match status" value="1"/>
</dbReference>
<dbReference type="InterPro" id="IPR016140">
    <property type="entry name" value="Bifunc_inhib/LTP/seed_store"/>
</dbReference>
<organism evidence="4 5">
    <name type="scientific">Juglans regia</name>
    <name type="common">English walnut</name>
    <dbReference type="NCBI Taxonomy" id="51240"/>
    <lineage>
        <taxon>Eukaryota</taxon>
        <taxon>Viridiplantae</taxon>
        <taxon>Streptophyta</taxon>
        <taxon>Embryophyta</taxon>
        <taxon>Tracheophyta</taxon>
        <taxon>Spermatophyta</taxon>
        <taxon>Magnoliopsida</taxon>
        <taxon>eudicotyledons</taxon>
        <taxon>Gunneridae</taxon>
        <taxon>Pentapetalae</taxon>
        <taxon>rosids</taxon>
        <taxon>fabids</taxon>
        <taxon>Fagales</taxon>
        <taxon>Juglandaceae</taxon>
        <taxon>Juglans</taxon>
    </lineage>
</organism>
<keyword evidence="2" id="KW-0446">Lipid-binding</keyword>
<evidence type="ECO:0000259" key="3">
    <source>
        <dbReference type="Pfam" id="PF00234"/>
    </source>
</evidence>
<sequence>AEYYYCLPSYLFHTSTVTKSKMKKVCCVLLCVVVAVAVLLSEAPLVAEAVTCNYTELSPCLAAIVSPAKPSATCCQKLREQKPCLCVYYKNPNLKQYINSPGAKKVASSCGVSLPKC</sequence>
<evidence type="ECO:0000313" key="5">
    <source>
        <dbReference type="Proteomes" id="UP000619265"/>
    </source>
</evidence>
<dbReference type="AlphaFoldDB" id="A0A833Y8N5"/>
<dbReference type="InterPro" id="IPR036312">
    <property type="entry name" value="Bifun_inhib/LTP/seed_sf"/>
</dbReference>
<reference evidence="4" key="1">
    <citation type="submission" date="2015-10" db="EMBL/GenBank/DDBJ databases">
        <authorList>
            <person name="Martinez-Garcia P.J."/>
            <person name="Crepeau M.W."/>
            <person name="Puiu D."/>
            <person name="Gonzalez-Ibeas D."/>
            <person name="Whalen J."/>
            <person name="Stevens K."/>
            <person name="Paul R."/>
            <person name="Butterfield T."/>
            <person name="Britton M."/>
            <person name="Reagan R."/>
            <person name="Chakraborty S."/>
            <person name="Walawage S.L."/>
            <person name="Vasquez-Gross H.A."/>
            <person name="Cardeno C."/>
            <person name="Famula R."/>
            <person name="Pratt K."/>
            <person name="Kuruganti S."/>
            <person name="Aradhya M.K."/>
            <person name="Leslie C.A."/>
            <person name="Dandekar A.M."/>
            <person name="Salzberg S.L."/>
            <person name="Wegrzyn J.L."/>
            <person name="Langley C.H."/>
            <person name="Neale D.B."/>
        </authorList>
    </citation>
    <scope>NUCLEOTIDE SEQUENCE</scope>
    <source>
        <tissue evidence="4">Leaves</tissue>
    </source>
</reference>
<evidence type="ECO:0000256" key="1">
    <source>
        <dbReference type="ARBA" id="ARBA00022448"/>
    </source>
</evidence>
<evidence type="ECO:0000256" key="2">
    <source>
        <dbReference type="ARBA" id="ARBA00023121"/>
    </source>
</evidence>
<comment type="caution">
    <text evidence="4">The sequence shown here is derived from an EMBL/GenBank/DDBJ whole genome shotgun (WGS) entry which is preliminary data.</text>
</comment>
<gene>
    <name evidence="4" type="ORF">F2P56_000720</name>
</gene>
<dbReference type="GO" id="GO:0008289">
    <property type="term" value="F:lipid binding"/>
    <property type="evidence" value="ECO:0007669"/>
    <property type="project" value="UniProtKB-KW"/>
</dbReference>
<name>A0A833Y8N5_JUGRE</name>
<dbReference type="InterPro" id="IPR033872">
    <property type="entry name" value="nsLTP2"/>
</dbReference>
<reference evidence="4" key="2">
    <citation type="submission" date="2020-03" db="EMBL/GenBank/DDBJ databases">
        <title>Walnut 2.0.</title>
        <authorList>
            <person name="Marrano A."/>
            <person name="Britton M."/>
            <person name="Zimin A.V."/>
            <person name="Zaini P.A."/>
            <person name="Workman R."/>
            <person name="Puiu D."/>
            <person name="Bianco L."/>
            <person name="Allen B.J."/>
            <person name="Troggio M."/>
            <person name="Leslie C.A."/>
            <person name="Timp W."/>
            <person name="Dendekar A."/>
            <person name="Salzberg S.L."/>
            <person name="Neale D.B."/>
        </authorList>
    </citation>
    <scope>NUCLEOTIDE SEQUENCE</scope>
    <source>
        <tissue evidence="4">Leaves</tissue>
    </source>
</reference>